<evidence type="ECO:0000313" key="3">
    <source>
        <dbReference type="Proteomes" id="UP000000663"/>
    </source>
</evidence>
<reference evidence="2 3" key="1">
    <citation type="journal article" date="2006" name="Science">
        <title>Genome of rice cluster I archaea -- the key methane producers in the rice rhizosphere.</title>
        <authorList>
            <person name="Erkel C."/>
            <person name="Kube M."/>
            <person name="Reinhardt R."/>
            <person name="Liesack W."/>
        </authorList>
    </citation>
    <scope>NUCLEOTIDE SEQUENCE [LARGE SCALE GENOMIC DNA]</scope>
    <source>
        <strain evidence="3">DSM 22066 / NBRC 105507 / MRE50</strain>
    </source>
</reference>
<dbReference type="EMBL" id="AM114193">
    <property type="protein sequence ID" value="CAJ36318.1"/>
    <property type="molecule type" value="Genomic_DNA"/>
</dbReference>
<dbReference type="InterPro" id="IPR050266">
    <property type="entry name" value="AB_hydrolase_sf"/>
</dbReference>
<sequence>MEQKTQPDETEKTISRPGCDVHYWVSGNSSKPLIILIHGACADHRQFDMQIPCLIQDYQIVRVDVRGHGLSRPLAGPFSVPDAVEDIVSILKETGRNNAIFLGQSNGTYIIQELEFRHPGMVRAMIIVDGTYIFQKLSRAEKLLLKLTPAIMSLYPYGSLIKSMADGSAVKESTRAYLRETFGRLSKAEIINIMSGVSGCVHPEPGYRTGCPLLLIRGEHDKLGNIKAAMKEWSLREPRSKYVVIPDAGHCSNQDNPEQFNAMMMEFLKGLPELVSYSR</sequence>
<dbReference type="PANTHER" id="PTHR43798">
    <property type="entry name" value="MONOACYLGLYCEROL LIPASE"/>
    <property type="match status" value="1"/>
</dbReference>
<dbReference type="GO" id="GO:0016020">
    <property type="term" value="C:membrane"/>
    <property type="evidence" value="ECO:0007669"/>
    <property type="project" value="TreeGrafter"/>
</dbReference>
<dbReference type="Gene3D" id="3.40.50.1820">
    <property type="entry name" value="alpha/beta hydrolase"/>
    <property type="match status" value="1"/>
</dbReference>
<dbReference type="PANTHER" id="PTHR43798:SF33">
    <property type="entry name" value="HYDROLASE, PUTATIVE (AFU_ORTHOLOGUE AFUA_2G14860)-RELATED"/>
    <property type="match status" value="1"/>
</dbReference>
<proteinExistence type="predicted"/>
<dbReference type="InterPro" id="IPR000073">
    <property type="entry name" value="AB_hydrolase_1"/>
</dbReference>
<keyword evidence="3" id="KW-1185">Reference proteome</keyword>
<dbReference type="Proteomes" id="UP000000663">
    <property type="component" value="Chromosome"/>
</dbReference>
<evidence type="ECO:0000259" key="1">
    <source>
        <dbReference type="Pfam" id="PF00561"/>
    </source>
</evidence>
<organism evidence="2 3">
    <name type="scientific">Methanocella arvoryzae (strain DSM 22066 / NBRC 105507 / MRE50)</name>
    <dbReference type="NCBI Taxonomy" id="351160"/>
    <lineage>
        <taxon>Archaea</taxon>
        <taxon>Methanobacteriati</taxon>
        <taxon>Methanobacteriota</taxon>
        <taxon>Stenosarchaea group</taxon>
        <taxon>Methanomicrobia</taxon>
        <taxon>Methanocellales</taxon>
        <taxon>Methanocellaceae</taxon>
        <taxon>Methanocella</taxon>
    </lineage>
</organism>
<dbReference type="Pfam" id="PF00561">
    <property type="entry name" value="Abhydrolase_1"/>
    <property type="match status" value="1"/>
</dbReference>
<name>Q0W5M5_METAR</name>
<dbReference type="GeneID" id="5145480"/>
<dbReference type="GO" id="GO:0016787">
    <property type="term" value="F:hydrolase activity"/>
    <property type="evidence" value="ECO:0007669"/>
    <property type="project" value="UniProtKB-KW"/>
</dbReference>
<keyword evidence="2" id="KW-0378">Hydrolase</keyword>
<dbReference type="SUPFAM" id="SSF53474">
    <property type="entry name" value="alpha/beta-Hydrolases"/>
    <property type="match status" value="1"/>
</dbReference>
<dbReference type="STRING" id="351160.RCIX982"/>
<evidence type="ECO:0000313" key="2">
    <source>
        <dbReference type="EMBL" id="CAJ36318.1"/>
    </source>
</evidence>
<feature type="domain" description="AB hydrolase-1" evidence="1">
    <location>
        <begin position="32"/>
        <end position="256"/>
    </location>
</feature>
<dbReference type="InterPro" id="IPR029058">
    <property type="entry name" value="AB_hydrolase_fold"/>
</dbReference>
<dbReference type="KEGG" id="rci:RCIX982"/>
<dbReference type="RefSeq" id="WP_012036202.1">
    <property type="nucleotide sequence ID" value="NC_009464.1"/>
</dbReference>
<dbReference type="eggNOG" id="arCOG01648">
    <property type="taxonomic scope" value="Archaea"/>
</dbReference>
<accession>Q0W5M5</accession>
<protein>
    <submittedName>
        <fullName evidence="2">Hydrolase (Alpha/beta fold family)</fullName>
    </submittedName>
</protein>
<gene>
    <name evidence="2" type="ORF">RCIX982</name>
</gene>
<dbReference type="OrthoDB" id="135859at2157"/>
<dbReference type="PATRIC" id="fig|351160.9.peg.1920"/>
<dbReference type="AlphaFoldDB" id="Q0W5M5"/>